<feature type="non-terminal residue" evidence="1">
    <location>
        <position position="40"/>
    </location>
</feature>
<comment type="caution">
    <text evidence="1">The sequence shown here is derived from an EMBL/GenBank/DDBJ whole genome shotgun (WGS) entry which is preliminary data.</text>
</comment>
<proteinExistence type="predicted"/>
<dbReference type="EMBL" id="LAZR01035798">
    <property type="protein sequence ID" value="KKL26554.1"/>
    <property type="molecule type" value="Genomic_DNA"/>
</dbReference>
<dbReference type="AlphaFoldDB" id="A0A0F9BXD0"/>
<evidence type="ECO:0000313" key="1">
    <source>
        <dbReference type="EMBL" id="KKL26554.1"/>
    </source>
</evidence>
<reference evidence="1" key="1">
    <citation type="journal article" date="2015" name="Nature">
        <title>Complex archaea that bridge the gap between prokaryotes and eukaryotes.</title>
        <authorList>
            <person name="Spang A."/>
            <person name="Saw J.H."/>
            <person name="Jorgensen S.L."/>
            <person name="Zaremba-Niedzwiedzka K."/>
            <person name="Martijn J."/>
            <person name="Lind A.E."/>
            <person name="van Eijk R."/>
            <person name="Schleper C."/>
            <person name="Guy L."/>
            <person name="Ettema T.J."/>
        </authorList>
    </citation>
    <scope>NUCLEOTIDE SEQUENCE</scope>
</reference>
<protein>
    <submittedName>
        <fullName evidence="1">Uncharacterized protein</fullName>
    </submittedName>
</protein>
<sequence length="40" mass="4605">MTQFGRQFGKAEIKAIQEMNERVVDSIFSVEKQQKEDTAS</sequence>
<gene>
    <name evidence="1" type="ORF">LCGC14_2394140</name>
</gene>
<name>A0A0F9BXD0_9ZZZZ</name>
<organism evidence="1">
    <name type="scientific">marine sediment metagenome</name>
    <dbReference type="NCBI Taxonomy" id="412755"/>
    <lineage>
        <taxon>unclassified sequences</taxon>
        <taxon>metagenomes</taxon>
        <taxon>ecological metagenomes</taxon>
    </lineage>
</organism>
<accession>A0A0F9BXD0</accession>